<comment type="caution">
    <text evidence="2">The sequence shown here is derived from an EMBL/GenBank/DDBJ whole genome shotgun (WGS) entry which is preliminary data.</text>
</comment>
<dbReference type="Proteomes" id="UP000653477">
    <property type="component" value="Unassembled WGS sequence"/>
</dbReference>
<accession>A0ABQ2H503</accession>
<dbReference type="SUPFAM" id="SSF48371">
    <property type="entry name" value="ARM repeat"/>
    <property type="match status" value="1"/>
</dbReference>
<dbReference type="SUPFAM" id="SSF52540">
    <property type="entry name" value="P-loop containing nucleoside triphosphate hydrolases"/>
    <property type="match status" value="1"/>
</dbReference>
<name>A0ABQ2H503_9PORP</name>
<dbReference type="RefSeq" id="WP_188807473.1">
    <property type="nucleotide sequence ID" value="NZ_BMPU01000001.1"/>
</dbReference>
<evidence type="ECO:0000313" key="3">
    <source>
        <dbReference type="Proteomes" id="UP000653477"/>
    </source>
</evidence>
<evidence type="ECO:0000259" key="1">
    <source>
        <dbReference type="PROSITE" id="PS50069"/>
    </source>
</evidence>
<dbReference type="CDD" id="cd00009">
    <property type="entry name" value="AAA"/>
    <property type="match status" value="1"/>
</dbReference>
<dbReference type="PROSITE" id="PS50069">
    <property type="entry name" value="CULLIN_2"/>
    <property type="match status" value="1"/>
</dbReference>
<sequence>MQENIINQLGDRSLYIERNHGNIYLANNYTRDPASAFARGSDELLGYTPAICPEIPRQEVDLIQEWIESKSDTTDSSARLALLYGKAGIGKSIVMHKLLEHLQGREDYLVLGIKSDLVEFANMDDLRGKLHLARPIEDVIREEASKCKRVVLLVDQIDALSLSLSANRAPLRSLLSLIRRLANIPHVRVVISCRPYDLEYDPELQNLKIKNRWELKELSEEQVLQTLRSNGHNESMDDRLISFLANPLHLYLFLKVRPEERLTDPLSTNLLYHQLWSKCINNASTYPVSKASLLSLLDTLVDTMYQRQELSIHIREFETQYEQELRYLLTNDLLIESRNRQIQFFHQTLFDYVYARRFLEKGKSLLDELKGQHQGLFIRAAVKSILMFLREQKPKEYIYTLDQLLYSQEDNGRSTFRFHLKSLALQTLANFETPLRSELDLISRKIYPNPVYMELVFNSVYTLNWFHAIWEIIDNKGGWKELSKTYRELAITMCRRLLGRDVDSVLDKLSTELNFDDEEDRKHLENVLNFYELDYSGDKFVELYSKLVEGRNPLQYINLLNSSIQGNPTFVCAELKENIRLQLQENKETFLPNISVSYDVGELYKKLLKKHYSLAIDFLFDVLTLIYETISYEIGEAEAEDNIHHSYSFWSFHRRIKGGFDYNFVEDVTNILIDTLLEHIDDKETCQYLLQLSRSRYGGFVFIALYIYTSHPKVFKDNLCELICQREVLANAPSWVEYQAVEALKASFVHLDEMQKRSIIDRILTIHDQSEYRLDKEKVKWCKKFGHPFLDIDLHRGIALKSIPLTELRRISWKAYQERQRIERKFNPKRLENCQPSRISTRLGDPSLTQEQGQKMSPKAWLNSMRKYVNERESANWEVPTLRGQCILFREVVIQAPDKFTDLIKQIAYDELIPLAYAQAGLEGLIQAGRIDDAVCVLEHMLIAVNHDINSDHRGFCIRTLLFALDNIVKQDHIPKLVVQLLCQALLVAEESKLEEYQKDQDTLTIGINQPRGQAGHLLVRCAREDSEYKEDIFSAIEAVAGTASVYTRAAILAEMAYLNFLDQDRNVRLFKNLMCDYDPRLMALPIHNYNPLVYFVNYALEELMEFFRHAVECPNCYPQQVIILFLAWSHNNRDERIKEMLDTMCNASQEARLSLLRFLSSLDESINEDALLYIQSLMKSQFESLELGKAFDQMFYHIDQWPREYQEKIIDTYMNTLFFRYETRGLIHFLAGYAIKYPEQTLRWLEKILEIPPSSKAYVWNQIIEVIIQAYNGIKAFNQPDYQDALEYAMDLIDMIMQHPSNRYMISAFMNKLDNE</sequence>
<reference evidence="3" key="1">
    <citation type="journal article" date="2019" name="Int. J. Syst. Evol. Microbiol.">
        <title>The Global Catalogue of Microorganisms (GCM) 10K type strain sequencing project: providing services to taxonomists for standard genome sequencing and annotation.</title>
        <authorList>
            <consortium name="The Broad Institute Genomics Platform"/>
            <consortium name="The Broad Institute Genome Sequencing Center for Infectious Disease"/>
            <person name="Wu L."/>
            <person name="Ma J."/>
        </authorList>
    </citation>
    <scope>NUCLEOTIDE SEQUENCE [LARGE SCALE GENOMIC DNA]</scope>
    <source>
        <strain evidence="3">JCM 30531</strain>
    </source>
</reference>
<protein>
    <recommendedName>
        <fullName evidence="1">Cullin family profile domain-containing protein</fullName>
    </recommendedName>
</protein>
<keyword evidence="3" id="KW-1185">Reference proteome</keyword>
<dbReference type="InterPro" id="IPR016024">
    <property type="entry name" value="ARM-type_fold"/>
</dbReference>
<evidence type="ECO:0000313" key="2">
    <source>
        <dbReference type="EMBL" id="GGM48534.1"/>
    </source>
</evidence>
<gene>
    <name evidence="2" type="ORF">GCM10007088_03960</name>
</gene>
<dbReference type="Gene3D" id="3.40.50.300">
    <property type="entry name" value="P-loop containing nucleotide triphosphate hydrolases"/>
    <property type="match status" value="1"/>
</dbReference>
<feature type="domain" description="Cullin family profile" evidence="1">
    <location>
        <begin position="493"/>
        <end position="624"/>
    </location>
</feature>
<dbReference type="Pfam" id="PF05729">
    <property type="entry name" value="NACHT"/>
    <property type="match status" value="1"/>
</dbReference>
<dbReference type="InterPro" id="IPR016158">
    <property type="entry name" value="Cullin_homology"/>
</dbReference>
<organism evidence="2 3">
    <name type="scientific">Porphyromonas pasteri</name>
    <dbReference type="NCBI Taxonomy" id="1583331"/>
    <lineage>
        <taxon>Bacteria</taxon>
        <taxon>Pseudomonadati</taxon>
        <taxon>Bacteroidota</taxon>
        <taxon>Bacteroidia</taxon>
        <taxon>Bacteroidales</taxon>
        <taxon>Porphyromonadaceae</taxon>
        <taxon>Porphyromonas</taxon>
    </lineage>
</organism>
<proteinExistence type="predicted"/>
<dbReference type="InterPro" id="IPR027417">
    <property type="entry name" value="P-loop_NTPase"/>
</dbReference>
<dbReference type="EMBL" id="BMPU01000001">
    <property type="protein sequence ID" value="GGM48534.1"/>
    <property type="molecule type" value="Genomic_DNA"/>
</dbReference>
<dbReference type="InterPro" id="IPR007111">
    <property type="entry name" value="NACHT_NTPase"/>
</dbReference>